<dbReference type="InterPro" id="IPR000847">
    <property type="entry name" value="LysR_HTH_N"/>
</dbReference>
<dbReference type="RefSeq" id="WP_138572244.1">
    <property type="nucleotide sequence ID" value="NZ_CP040818.1"/>
</dbReference>
<dbReference type="InterPro" id="IPR036390">
    <property type="entry name" value="WH_DNA-bd_sf"/>
</dbReference>
<dbReference type="OrthoDB" id="7506954at2"/>
<evidence type="ECO:0000256" key="2">
    <source>
        <dbReference type="ARBA" id="ARBA00023015"/>
    </source>
</evidence>
<dbReference type="Gene3D" id="3.40.190.290">
    <property type="match status" value="1"/>
</dbReference>
<keyword evidence="3" id="KW-0238">DNA-binding</keyword>
<comment type="similarity">
    <text evidence="1">Belongs to the LysR transcriptional regulatory family.</text>
</comment>
<dbReference type="PANTHER" id="PTHR30126">
    <property type="entry name" value="HTH-TYPE TRANSCRIPTIONAL REGULATOR"/>
    <property type="match status" value="1"/>
</dbReference>
<evidence type="ECO:0000256" key="4">
    <source>
        <dbReference type="ARBA" id="ARBA00023163"/>
    </source>
</evidence>
<dbReference type="AlphaFoldDB" id="A0A5B8FZL0"/>
<dbReference type="Pfam" id="PF00126">
    <property type="entry name" value="HTH_1"/>
    <property type="match status" value="1"/>
</dbReference>
<evidence type="ECO:0000313" key="7">
    <source>
        <dbReference type="Proteomes" id="UP000305888"/>
    </source>
</evidence>
<dbReference type="Proteomes" id="UP000305888">
    <property type="component" value="Chromosome"/>
</dbReference>
<keyword evidence="7" id="KW-1185">Reference proteome</keyword>
<sequence length="315" mass="34302">MRRKWTGLSGRLSDTDLRLLRVFLIVVEQEGLAASEVALDKSVSAISLDISKLEKRLGATLCRRGKGGFALTEEGRIVYNAALQLFTDIDRFRDRIGSAARSMAGRITLALIDNLVTVAEAPLVRALGEFRRDWPNVVPVLESASAQGVVQAVLRGTAEIGISVLPRTVESLDTIPLFRETLLLYCGPGHPLFGRAAEAGLEEVQSHRLIWPSVRDDPAFDEVLSRFPPGARSDNLDGRALLLLSGGDLGFLPPDFAAPWVARGALRAVRPDAIFTENTFRLVTRRSGERSTAAEAMMTELLGAFRAADRDVLSV</sequence>
<dbReference type="EMBL" id="CP040818">
    <property type="protein sequence ID" value="QDL91703.1"/>
    <property type="molecule type" value="Genomic_DNA"/>
</dbReference>
<evidence type="ECO:0000313" key="6">
    <source>
        <dbReference type="EMBL" id="QDL91703.1"/>
    </source>
</evidence>
<keyword evidence="4" id="KW-0804">Transcription</keyword>
<gene>
    <name evidence="6" type="ORF">FDP22_07850</name>
</gene>
<dbReference type="CDD" id="cd05466">
    <property type="entry name" value="PBP2_LTTR_substrate"/>
    <property type="match status" value="1"/>
</dbReference>
<dbReference type="PROSITE" id="PS50931">
    <property type="entry name" value="HTH_LYSR"/>
    <property type="match status" value="1"/>
</dbReference>
<dbReference type="InterPro" id="IPR005119">
    <property type="entry name" value="LysR_subst-bd"/>
</dbReference>
<feature type="domain" description="HTH lysR-type" evidence="5">
    <location>
        <begin position="15"/>
        <end position="72"/>
    </location>
</feature>
<name>A0A5B8FZL0_9RHOB</name>
<evidence type="ECO:0000259" key="5">
    <source>
        <dbReference type="PROSITE" id="PS50931"/>
    </source>
</evidence>
<dbReference type="SUPFAM" id="SSF53850">
    <property type="entry name" value="Periplasmic binding protein-like II"/>
    <property type="match status" value="1"/>
</dbReference>
<accession>A0A5B8FZL0</accession>
<reference evidence="6 7" key="1">
    <citation type="submission" date="2019-06" db="EMBL/GenBank/DDBJ databases">
        <title>Genome sequence of Rhodobacteraceae bacterium D4M1.</title>
        <authorList>
            <person name="Cao J."/>
        </authorList>
    </citation>
    <scope>NUCLEOTIDE SEQUENCE [LARGE SCALE GENOMIC DNA]</scope>
    <source>
        <strain evidence="6 7">D4M1</strain>
    </source>
</reference>
<organism evidence="6 7">
    <name type="scientific">Paroceanicella profunda</name>
    <dbReference type="NCBI Taxonomy" id="2579971"/>
    <lineage>
        <taxon>Bacteria</taxon>
        <taxon>Pseudomonadati</taxon>
        <taxon>Pseudomonadota</taxon>
        <taxon>Alphaproteobacteria</taxon>
        <taxon>Rhodobacterales</taxon>
        <taxon>Paracoccaceae</taxon>
        <taxon>Paroceanicella</taxon>
    </lineage>
</organism>
<proteinExistence type="inferred from homology"/>
<dbReference type="PANTHER" id="PTHR30126:SF98">
    <property type="entry name" value="HTH-TYPE TRANSCRIPTIONAL ACTIVATOR BAUR"/>
    <property type="match status" value="1"/>
</dbReference>
<dbReference type="Gene3D" id="1.10.10.10">
    <property type="entry name" value="Winged helix-like DNA-binding domain superfamily/Winged helix DNA-binding domain"/>
    <property type="match status" value="1"/>
</dbReference>
<dbReference type="SUPFAM" id="SSF46785">
    <property type="entry name" value="Winged helix' DNA-binding domain"/>
    <property type="match status" value="1"/>
</dbReference>
<dbReference type="InterPro" id="IPR036388">
    <property type="entry name" value="WH-like_DNA-bd_sf"/>
</dbReference>
<dbReference type="GO" id="GO:0003700">
    <property type="term" value="F:DNA-binding transcription factor activity"/>
    <property type="evidence" value="ECO:0007669"/>
    <property type="project" value="InterPro"/>
</dbReference>
<protein>
    <submittedName>
        <fullName evidence="6">LysR family transcriptional regulator</fullName>
    </submittedName>
</protein>
<dbReference type="GO" id="GO:0000976">
    <property type="term" value="F:transcription cis-regulatory region binding"/>
    <property type="evidence" value="ECO:0007669"/>
    <property type="project" value="TreeGrafter"/>
</dbReference>
<dbReference type="KEGG" id="ppru:FDP22_07850"/>
<evidence type="ECO:0000256" key="1">
    <source>
        <dbReference type="ARBA" id="ARBA00009437"/>
    </source>
</evidence>
<evidence type="ECO:0000256" key="3">
    <source>
        <dbReference type="ARBA" id="ARBA00023125"/>
    </source>
</evidence>
<dbReference type="Pfam" id="PF03466">
    <property type="entry name" value="LysR_substrate"/>
    <property type="match status" value="1"/>
</dbReference>
<keyword evidence="2" id="KW-0805">Transcription regulation</keyword>